<dbReference type="SUPFAM" id="SSF53383">
    <property type="entry name" value="PLP-dependent transferases"/>
    <property type="match status" value="1"/>
</dbReference>
<dbReference type="EMBL" id="CZBU01000010">
    <property type="protein sequence ID" value="CUQ79452.1"/>
    <property type="molecule type" value="Genomic_DNA"/>
</dbReference>
<feature type="domain" description="Orn/Lys/Arg decarboxylases family 1 pyridoxal-P attachment site" evidence="6">
    <location>
        <begin position="37"/>
        <end position="297"/>
    </location>
</feature>
<dbReference type="Proteomes" id="UP000095621">
    <property type="component" value="Unassembled WGS sequence"/>
</dbReference>
<evidence type="ECO:0000256" key="1">
    <source>
        <dbReference type="ARBA" id="ARBA00001933"/>
    </source>
</evidence>
<evidence type="ECO:0000256" key="3">
    <source>
        <dbReference type="ARBA" id="ARBA00022793"/>
    </source>
</evidence>
<evidence type="ECO:0000313" key="9">
    <source>
        <dbReference type="Proteomes" id="UP000095621"/>
    </source>
</evidence>
<keyword evidence="4" id="KW-0663">Pyridoxal phosphate</keyword>
<dbReference type="EC" id="4.1.1.19" evidence="8"/>
<dbReference type="InterPro" id="IPR052357">
    <property type="entry name" value="Orn_Lys_Arg_decarboxylase-I"/>
</dbReference>
<keyword evidence="3" id="KW-0210">Decarboxylase</keyword>
<dbReference type="InterPro" id="IPR015421">
    <property type="entry name" value="PyrdxlP-dep_Trfase_major"/>
</dbReference>
<evidence type="ECO:0000313" key="8">
    <source>
        <dbReference type="EMBL" id="CUQ79452.1"/>
    </source>
</evidence>
<name>A0A174Z0F4_9FIRM</name>
<dbReference type="Gene3D" id="3.40.640.10">
    <property type="entry name" value="Type I PLP-dependent aspartate aminotransferase-like (Major domain)"/>
    <property type="match status" value="1"/>
</dbReference>
<dbReference type="SUPFAM" id="SSF55904">
    <property type="entry name" value="Ornithine decarboxylase C-terminal domain"/>
    <property type="match status" value="1"/>
</dbReference>
<evidence type="ECO:0000259" key="7">
    <source>
        <dbReference type="Pfam" id="PF03711"/>
    </source>
</evidence>
<dbReference type="InterPro" id="IPR036633">
    <property type="entry name" value="Prn/Lys/Arg_de-COase_C_sf"/>
</dbReference>
<dbReference type="InterPro" id="IPR000310">
    <property type="entry name" value="Orn/Lys/Arg_deCO2ase_major_dom"/>
</dbReference>
<feature type="domain" description="Orn/Lys/Arg decarboxylase C-terminal" evidence="7">
    <location>
        <begin position="368"/>
        <end position="459"/>
    </location>
</feature>
<dbReference type="InterPro" id="IPR015424">
    <property type="entry name" value="PyrdxlP-dep_Trfase"/>
</dbReference>
<dbReference type="RefSeq" id="WP_055216995.1">
    <property type="nucleotide sequence ID" value="NZ_CZBU01000010.1"/>
</dbReference>
<proteinExistence type="inferred from homology"/>
<dbReference type="GO" id="GO:0008792">
    <property type="term" value="F:arginine decarboxylase activity"/>
    <property type="evidence" value="ECO:0007669"/>
    <property type="project" value="UniProtKB-EC"/>
</dbReference>
<dbReference type="OrthoDB" id="9815233at2"/>
<dbReference type="Gene3D" id="3.90.100.10">
    <property type="entry name" value="Orn/Lys/Arg decarboxylase, C-terminal domain"/>
    <property type="match status" value="1"/>
</dbReference>
<gene>
    <name evidence="8" type="primary">speA_2</name>
    <name evidence="8" type="ORF">ERS852490_03121</name>
</gene>
<dbReference type="InterPro" id="IPR008286">
    <property type="entry name" value="Prn/Lys/Arg_de-COase_C"/>
</dbReference>
<evidence type="ECO:0000259" key="6">
    <source>
        <dbReference type="Pfam" id="PF01276"/>
    </source>
</evidence>
<dbReference type="Pfam" id="PF03711">
    <property type="entry name" value="OKR_DC_1_C"/>
    <property type="match status" value="1"/>
</dbReference>
<dbReference type="PANTHER" id="PTHR43277:SF4">
    <property type="entry name" value="ARGININE DECARBOXYLASE"/>
    <property type="match status" value="1"/>
</dbReference>
<comment type="cofactor">
    <cofactor evidence="1">
        <name>pyridoxal 5'-phosphate</name>
        <dbReference type="ChEBI" id="CHEBI:597326"/>
    </cofactor>
</comment>
<dbReference type="AlphaFoldDB" id="A0A174Z0F4"/>
<keyword evidence="5 8" id="KW-0456">Lyase</keyword>
<dbReference type="Pfam" id="PF01276">
    <property type="entry name" value="OKR_DC_1"/>
    <property type="match status" value="1"/>
</dbReference>
<evidence type="ECO:0000256" key="2">
    <source>
        <dbReference type="ARBA" id="ARBA00010671"/>
    </source>
</evidence>
<evidence type="ECO:0000256" key="5">
    <source>
        <dbReference type="ARBA" id="ARBA00023239"/>
    </source>
</evidence>
<organism evidence="8 9">
    <name type="scientific">Lachnospira eligens</name>
    <dbReference type="NCBI Taxonomy" id="39485"/>
    <lineage>
        <taxon>Bacteria</taxon>
        <taxon>Bacillati</taxon>
        <taxon>Bacillota</taxon>
        <taxon>Clostridia</taxon>
        <taxon>Lachnospirales</taxon>
        <taxon>Lachnospiraceae</taxon>
        <taxon>Lachnospira</taxon>
    </lineage>
</organism>
<comment type="similarity">
    <text evidence="2">Belongs to the Orn/Lys/Arg decarboxylase class-I family.</text>
</comment>
<reference evidence="8 9" key="1">
    <citation type="submission" date="2015-09" db="EMBL/GenBank/DDBJ databases">
        <authorList>
            <consortium name="Pathogen Informatics"/>
        </authorList>
    </citation>
    <scope>NUCLEOTIDE SEQUENCE [LARGE SCALE GENOMIC DNA]</scope>
    <source>
        <strain evidence="8 9">2789STDY5834875</strain>
    </source>
</reference>
<dbReference type="PANTHER" id="PTHR43277">
    <property type="entry name" value="ARGININE DECARBOXYLASE"/>
    <property type="match status" value="1"/>
</dbReference>
<evidence type="ECO:0000256" key="4">
    <source>
        <dbReference type="ARBA" id="ARBA00022898"/>
    </source>
</evidence>
<protein>
    <submittedName>
        <fullName evidence="8">Arginine decarboxylase</fullName>
        <ecNumber evidence="8">4.1.1.19</ecNumber>
    </submittedName>
</protein>
<accession>A0A174Z0F4</accession>
<sequence length="467" mass="52128">MGNIDILEKLEEYSKAGYVPMHMPGGKRNTEYASTSELDITEIDGFDNMHNADGIIKNASDRAAKLYGADKTLMLVNGSTAGILSAICGATKRKGKIIVARNCHVSVYNALIMAQLEPVYVIPEVDNDTGIYRGLSLEQIRKCVENNRDAQAVIITSPTYEGVVSEVREIASYLHEKGIPLIVDEAHGAHFEFSEEFPESAVKAGADIVINSIHKTLPALTQTALLHISGNYVDYDKVERFWNIYQTTSPSYILMASIDRCMRIIEGQGNYIFKEYINRLKNLRENIAKLNNIRLMDSDDISKIILICDDGKYLYDRLLDEYKVQLEMASFKYVIAMTSVADKQEYYDRFLSALKEIDKSWKVKSKDSENDVEESLGYAINNKPEVCMCPADAIDLMDENGYEDLSVNSSDICGRISMSSVLIYPPGMPVVNVGERITGDVCRIIKSAINAGLEVPGLKEGKIRCLR</sequence>